<comment type="caution">
    <text evidence="2">The sequence shown here is derived from an EMBL/GenBank/DDBJ whole genome shotgun (WGS) entry which is preliminary data.</text>
</comment>
<reference evidence="2 3" key="1">
    <citation type="journal article" date="2019" name="Int. J. Syst. Evol. Microbiol.">
        <title>The Global Catalogue of Microorganisms (GCM) 10K type strain sequencing project: providing services to taxonomists for standard genome sequencing and annotation.</title>
        <authorList>
            <consortium name="The Broad Institute Genomics Platform"/>
            <consortium name="The Broad Institute Genome Sequencing Center for Infectious Disease"/>
            <person name="Wu L."/>
            <person name="Ma J."/>
        </authorList>
    </citation>
    <scope>NUCLEOTIDE SEQUENCE [LARGE SCALE GENOMIC DNA]</scope>
    <source>
        <strain evidence="2 3">JCM 15309</strain>
    </source>
</reference>
<dbReference type="Proteomes" id="UP001500571">
    <property type="component" value="Unassembled WGS sequence"/>
</dbReference>
<name>A0ABN2R160_9ACTN</name>
<dbReference type="Gene3D" id="2.40.128.150">
    <property type="entry name" value="Cysteine proteinases"/>
    <property type="match status" value="1"/>
</dbReference>
<evidence type="ECO:0000256" key="1">
    <source>
        <dbReference type="ARBA" id="ARBA00006547"/>
    </source>
</evidence>
<keyword evidence="3" id="KW-1185">Reference proteome</keyword>
<gene>
    <name evidence="2" type="ORF">GCM10009798_21800</name>
</gene>
<dbReference type="Gene3D" id="3.30.2140.10">
    <property type="entry name" value="Arylamine N-acetyltransferase"/>
    <property type="match status" value="1"/>
</dbReference>
<dbReference type="InterPro" id="IPR001447">
    <property type="entry name" value="Arylamine_N-AcTrfase"/>
</dbReference>
<dbReference type="PANTHER" id="PTHR11786:SF0">
    <property type="entry name" value="ARYLAMINE N-ACETYLTRANSFERASE 4-RELATED"/>
    <property type="match status" value="1"/>
</dbReference>
<evidence type="ECO:0000313" key="3">
    <source>
        <dbReference type="Proteomes" id="UP001500571"/>
    </source>
</evidence>
<dbReference type="EMBL" id="BAAAPB010000002">
    <property type="protein sequence ID" value="GAA1961683.1"/>
    <property type="molecule type" value="Genomic_DNA"/>
</dbReference>
<proteinExistence type="inferred from homology"/>
<evidence type="ECO:0000313" key="2">
    <source>
        <dbReference type="EMBL" id="GAA1961683.1"/>
    </source>
</evidence>
<dbReference type="PANTHER" id="PTHR11786">
    <property type="entry name" value="N-HYDROXYARYLAMINE O-ACETYLTRANSFERASE"/>
    <property type="match status" value="1"/>
</dbReference>
<sequence length="277" mass="30314">MSVDGYLARLGVERRPEPSAATLVDLHRRHLDAVPYENLAIMLGAPTSADPAETLARIADGGNAGYCFHHNGAVELVLRELGFTVERHPASMLQEVGSSGELDHLVLVVSGLPTPENPGGRWWPDLGYGDGFRDPLPLVAGVHRQGTFVYRIARLSERGWTFHHDPSNSFLGSLVGPVGVSQADVDANHARLSTPPDGAFTRLLVVQRRDERGAETLRGIRHLRAGEGAFARDLRAYDDWRRVIAGLGVSLAGVDEDALRLLHRRMLVAHEDWLVRG</sequence>
<comment type="similarity">
    <text evidence="1">Belongs to the arylamine N-acetyltransferase family.</text>
</comment>
<organism evidence="2 3">
    <name type="scientific">Nocardioides panacihumi</name>
    <dbReference type="NCBI Taxonomy" id="400774"/>
    <lineage>
        <taxon>Bacteria</taxon>
        <taxon>Bacillati</taxon>
        <taxon>Actinomycetota</taxon>
        <taxon>Actinomycetes</taxon>
        <taxon>Propionibacteriales</taxon>
        <taxon>Nocardioidaceae</taxon>
        <taxon>Nocardioides</taxon>
    </lineage>
</organism>
<dbReference type="SUPFAM" id="SSF54001">
    <property type="entry name" value="Cysteine proteinases"/>
    <property type="match status" value="1"/>
</dbReference>
<dbReference type="InterPro" id="IPR038765">
    <property type="entry name" value="Papain-like_cys_pep_sf"/>
</dbReference>
<dbReference type="RefSeq" id="WP_344044855.1">
    <property type="nucleotide sequence ID" value="NZ_BAAAPB010000002.1"/>
</dbReference>
<protein>
    <submittedName>
        <fullName evidence="2">Arylamine N-acetyltransferase</fullName>
    </submittedName>
</protein>
<accession>A0ABN2R160</accession>
<dbReference type="Pfam" id="PF00797">
    <property type="entry name" value="Acetyltransf_2"/>
    <property type="match status" value="1"/>
</dbReference>